<reference evidence="1 2" key="1">
    <citation type="submission" date="2018-11" db="EMBL/GenBank/DDBJ databases">
        <title>Sequencing the genomes of 1000 actinobacteria strains.</title>
        <authorList>
            <person name="Klenk H.-P."/>
        </authorList>
    </citation>
    <scope>NUCLEOTIDE SEQUENCE [LARGE SCALE GENOMIC DNA]</scope>
    <source>
        <strain evidence="1 2">DSM 14418</strain>
    </source>
</reference>
<keyword evidence="2" id="KW-1185">Reference proteome</keyword>
<gene>
    <name evidence="1" type="ORF">EDD32_0262</name>
</gene>
<evidence type="ECO:0000313" key="2">
    <source>
        <dbReference type="Proteomes" id="UP000280726"/>
    </source>
</evidence>
<evidence type="ECO:0008006" key="3">
    <source>
        <dbReference type="Google" id="ProtNLM"/>
    </source>
</evidence>
<accession>A0A3N4YXA7</accession>
<dbReference type="AlphaFoldDB" id="A0A3N4YXA7"/>
<comment type="caution">
    <text evidence="1">The sequence shown here is derived from an EMBL/GenBank/DDBJ whole genome shotgun (WGS) entry which is preliminary data.</text>
</comment>
<organism evidence="1 2">
    <name type="scientific">Georgenia muralis</name>
    <dbReference type="NCBI Taxonomy" id="154117"/>
    <lineage>
        <taxon>Bacteria</taxon>
        <taxon>Bacillati</taxon>
        <taxon>Actinomycetota</taxon>
        <taxon>Actinomycetes</taxon>
        <taxon>Micrococcales</taxon>
        <taxon>Bogoriellaceae</taxon>
        <taxon>Georgenia</taxon>
    </lineage>
</organism>
<dbReference type="NCBIfam" id="NF033572">
    <property type="entry name" value="transpos_ISKra4"/>
    <property type="match status" value="1"/>
</dbReference>
<sequence>MLEAIERAAQQAGARIGLAALAGVIDWAGQDTPTQAPCPGQGHGARLVTRRARTVRTLLGALQLSRGYYHCATCREGFAPLDLVLDVAGTSLSPGLSRACALAGAEMPYEKSRQFIATVTGLDLASTSTLARTTRAQGRRARVLIGAEHTTAARATATPAPAPGEGPDVCYIVLDGTGAPMLPSETTGRPGKDGGRAGTREVKIGCFFTQSGRDPATGEPVQDPDSATYISTFEPAATFATHAKAEYHRRGFDHIRQPIVLGDGAKWIWNIADTHFTHATQIVDYFHAREHLADLTKLLTLVLDDPGAFEADLVDQLDLGHTAAIAAAVDRLDLSDHAPDLARPAATEVAYFTTNHHRMQYADFRANGYYIGSGPVEAACNTIVKQRAKRAGMHWTIHGLDPVLALRTLHQSRRDDLLWPTTTSPTPQT</sequence>
<dbReference type="EMBL" id="RKRA01000001">
    <property type="protein sequence ID" value="RPF25849.1"/>
    <property type="molecule type" value="Genomic_DNA"/>
</dbReference>
<protein>
    <recommendedName>
        <fullName evidence="3">ISKra4 family transposase</fullName>
    </recommendedName>
</protein>
<name>A0A3N4YXA7_9MICO</name>
<dbReference type="Proteomes" id="UP000280726">
    <property type="component" value="Unassembled WGS sequence"/>
</dbReference>
<proteinExistence type="predicted"/>
<evidence type="ECO:0000313" key="1">
    <source>
        <dbReference type="EMBL" id="RPF25849.1"/>
    </source>
</evidence>